<accession>A0A6L5JY79</accession>
<sequence length="399" mass="44432">MNPRTSPVTRLPLGVALVLAAPLLATGQARADEFDTVNVTLGASSVRDDNLFRLPSSAKSDTISSTTLGLKFAKNYSLQRLELEGSVSDYRYQTFSYLNFTATNYTAAWRWSATPRLHGNLTTSRSEALNSFADYRNYDTRNIRTDETSRFDGIFDIGPWQLLGAVGTIKRSNSQTFLQEGDNTLDTVEGGVGYSFPSGALISAVSRHGRGEYFKQSQPNPATQIDNHFDQDEQELRLTWPITGKTQLDGRLAHVSRQHAHFADRDYAGTIGNLDLRWMISAKTSLVTSLAHELASYQTTDSSYSRTDRVVVSPLWQISEKTRLRLRYDYARRDYLGPLAGVTASNRQDTLRVSSLALEWQPLRTLFLSASLAGDRRESSTTGFSYDSKSVLVSAQISF</sequence>
<gene>
    <name evidence="2" type="primary">epsL</name>
    <name evidence="2" type="ORF">GHK24_10980</name>
</gene>
<dbReference type="AlphaFoldDB" id="A0A6L5JY79"/>
<proteinExistence type="predicted"/>
<dbReference type="SUPFAM" id="SSF56935">
    <property type="entry name" value="Porins"/>
    <property type="match status" value="2"/>
</dbReference>
<evidence type="ECO:0000313" key="3">
    <source>
        <dbReference type="Proteomes" id="UP000480275"/>
    </source>
</evidence>
<reference evidence="2 3" key="1">
    <citation type="submission" date="2019-10" db="EMBL/GenBank/DDBJ databases">
        <title>Whole-genome sequence of the purple nonsulfur photosynthetic bacterium Rhodocyclus tenuis.</title>
        <authorList>
            <person name="Kyndt J.A."/>
            <person name="Meyer T.E."/>
        </authorList>
    </citation>
    <scope>NUCLEOTIDE SEQUENCE [LARGE SCALE GENOMIC DNA]</scope>
    <source>
        <strain evidence="2 3">DSM 110</strain>
    </source>
</reference>
<evidence type="ECO:0000313" key="2">
    <source>
        <dbReference type="EMBL" id="MQY52297.1"/>
    </source>
</evidence>
<feature type="chain" id="PRO_5027119859" evidence="1">
    <location>
        <begin position="32"/>
        <end position="399"/>
    </location>
</feature>
<comment type="caution">
    <text evidence="2">The sequence shown here is derived from an EMBL/GenBank/DDBJ whole genome shotgun (WGS) entry which is preliminary data.</text>
</comment>
<dbReference type="EMBL" id="WIXJ01000008">
    <property type="protein sequence ID" value="MQY52297.1"/>
    <property type="molecule type" value="Genomic_DNA"/>
</dbReference>
<dbReference type="InterPro" id="IPR017465">
    <property type="entry name" value="EpsL_proteobac"/>
</dbReference>
<evidence type="ECO:0000256" key="1">
    <source>
        <dbReference type="SAM" id="SignalP"/>
    </source>
</evidence>
<organism evidence="2 3">
    <name type="scientific">Rhodocyclus tenuis</name>
    <name type="common">Rhodospirillum tenue</name>
    <dbReference type="NCBI Taxonomy" id="1066"/>
    <lineage>
        <taxon>Bacteria</taxon>
        <taxon>Pseudomonadati</taxon>
        <taxon>Pseudomonadota</taxon>
        <taxon>Betaproteobacteria</taxon>
        <taxon>Rhodocyclales</taxon>
        <taxon>Rhodocyclaceae</taxon>
        <taxon>Rhodocyclus</taxon>
    </lineage>
</organism>
<name>A0A6L5JY79_RHOTE</name>
<dbReference type="OrthoDB" id="7054961at2"/>
<dbReference type="Proteomes" id="UP000480275">
    <property type="component" value="Unassembled WGS sequence"/>
</dbReference>
<dbReference type="NCBIfam" id="TIGR03014">
    <property type="entry name" value="EpsL"/>
    <property type="match status" value="1"/>
</dbReference>
<keyword evidence="1" id="KW-0732">Signal</keyword>
<feature type="signal peptide" evidence="1">
    <location>
        <begin position="1"/>
        <end position="31"/>
    </location>
</feature>
<protein>
    <submittedName>
        <fullName evidence="2">Exosortase B-associated extracellular polysaccharide biosynthesis transporter EpsL</fullName>
    </submittedName>
</protein>